<organism evidence="1 2">
    <name type="scientific">Cereibacter azotoformans</name>
    <dbReference type="NCBI Taxonomy" id="43057"/>
    <lineage>
        <taxon>Bacteria</taxon>
        <taxon>Pseudomonadati</taxon>
        <taxon>Pseudomonadota</taxon>
        <taxon>Alphaproteobacteria</taxon>
        <taxon>Rhodobacterales</taxon>
        <taxon>Paracoccaceae</taxon>
        <taxon>Cereibacter</taxon>
    </lineage>
</organism>
<dbReference type="OrthoDB" id="7307102at2"/>
<reference evidence="1 2" key="1">
    <citation type="submission" date="2018-04" db="EMBL/GenBank/DDBJ databases">
        <title>Genomic Encyclopedia of Type Strains, Phase III (KMG-III): the genomes of soil and plant-associated and newly described type strains.</title>
        <authorList>
            <person name="Whitman W."/>
        </authorList>
    </citation>
    <scope>NUCLEOTIDE SEQUENCE [LARGE SCALE GENOMIC DNA]</scope>
    <source>
        <strain evidence="1 2">KA25</strain>
    </source>
</reference>
<dbReference type="Proteomes" id="UP000244060">
    <property type="component" value="Unassembled WGS sequence"/>
</dbReference>
<dbReference type="NCBIfam" id="TIGR01560">
    <property type="entry name" value="put_DNA_pack"/>
    <property type="match status" value="1"/>
</dbReference>
<dbReference type="RefSeq" id="WP_101340800.1">
    <property type="nucleotide sequence ID" value="NZ_PHSI01000033.1"/>
</dbReference>
<evidence type="ECO:0000313" key="2">
    <source>
        <dbReference type="Proteomes" id="UP000244060"/>
    </source>
</evidence>
<dbReference type="Gene3D" id="1.10.3230.30">
    <property type="entry name" value="Phage gp6-like head-tail connector protein"/>
    <property type="match status" value="1"/>
</dbReference>
<dbReference type="InterPro" id="IPR021146">
    <property type="entry name" value="Phage_gp6-like_head-tail"/>
</dbReference>
<protein>
    <submittedName>
        <fullName evidence="1">Putative phiE125 gp8 family phage protein</fullName>
    </submittedName>
</protein>
<dbReference type="CDD" id="cd08054">
    <property type="entry name" value="gp6"/>
    <property type="match status" value="1"/>
</dbReference>
<comment type="caution">
    <text evidence="1">The sequence shown here is derived from an EMBL/GenBank/DDBJ whole genome shotgun (WGS) entry which is preliminary data.</text>
</comment>
<accession>A0A2T5JLM0</accession>
<dbReference type="AlphaFoldDB" id="A0A2T5JLM0"/>
<dbReference type="Pfam" id="PF05135">
    <property type="entry name" value="Phage_connect_1"/>
    <property type="match status" value="1"/>
</dbReference>
<keyword evidence="2" id="KW-1185">Reference proteome</keyword>
<name>A0A2T5JLM0_9RHOB</name>
<dbReference type="InterPro" id="IPR006450">
    <property type="entry name" value="Phage_HK97_gp6-like"/>
</dbReference>
<evidence type="ECO:0000313" key="1">
    <source>
        <dbReference type="EMBL" id="PTR07779.1"/>
    </source>
</evidence>
<sequence>MTAATLEALKAQLSFTDDMGGVDDALLELKLEAARNHVERLLGFRIAETFGGDGQDPVPPSIEEAILQLAAWWYETREAAGPGAREVPFGVREIVAEYREWSF</sequence>
<proteinExistence type="predicted"/>
<gene>
    <name evidence="1" type="ORF">C8J28_13814</name>
</gene>
<dbReference type="EMBL" id="QAOT01000038">
    <property type="protein sequence ID" value="PTR07779.1"/>
    <property type="molecule type" value="Genomic_DNA"/>
</dbReference>